<evidence type="ECO:0000313" key="11">
    <source>
        <dbReference type="Ensembl" id="ENSPTEP00000004063.1"/>
    </source>
</evidence>
<evidence type="ECO:0000256" key="2">
    <source>
        <dbReference type="ARBA" id="ARBA00022490"/>
    </source>
</evidence>
<evidence type="ECO:0000256" key="4">
    <source>
        <dbReference type="ARBA" id="ARBA00022698"/>
    </source>
</evidence>
<keyword evidence="7" id="KW-0865">Zymogen</keyword>
<keyword evidence="6 10" id="KW-0647">Proteasome</keyword>
<comment type="similarity">
    <text evidence="10">Belongs to the peptidase T1B family.</text>
</comment>
<dbReference type="Pfam" id="PF00227">
    <property type="entry name" value="Proteasome"/>
    <property type="match status" value="1"/>
</dbReference>
<keyword evidence="12" id="KW-1185">Reference proteome</keyword>
<dbReference type="InterPro" id="IPR029055">
    <property type="entry name" value="Ntn_hydrolases_N"/>
</dbReference>
<dbReference type="GO" id="GO:0005634">
    <property type="term" value="C:nucleus"/>
    <property type="evidence" value="ECO:0007669"/>
    <property type="project" value="UniProtKB-SubCell"/>
</dbReference>
<evidence type="ECO:0000256" key="3">
    <source>
        <dbReference type="ARBA" id="ARBA00022670"/>
    </source>
</evidence>
<dbReference type="InterPro" id="IPR000243">
    <property type="entry name" value="Pept_T1A_subB"/>
</dbReference>
<dbReference type="GO" id="GO:0051603">
    <property type="term" value="P:proteolysis involved in protein catabolic process"/>
    <property type="evidence" value="ECO:0007669"/>
    <property type="project" value="InterPro"/>
</dbReference>
<reference evidence="11" key="2">
    <citation type="submission" date="2025-09" db="UniProtKB">
        <authorList>
            <consortium name="Ensembl"/>
        </authorList>
    </citation>
    <scope>IDENTIFICATION</scope>
</reference>
<evidence type="ECO:0000256" key="7">
    <source>
        <dbReference type="ARBA" id="ARBA00023145"/>
    </source>
</evidence>
<dbReference type="SUPFAM" id="SSF56235">
    <property type="entry name" value="N-terminal nucleophile aminohydrolases (Ntn hydrolases)"/>
    <property type="match status" value="1"/>
</dbReference>
<sequence length="243" mass="27271">MTTCNENLIDEIDNLINNEEEENIDNDELEFCVAPINIPRNFIKFAKSDNHNLFNFHKGTTTLAFKFKDGIIVAVDSRASMGSFIASQEVQKIIEINKNILGTMAGGAADCFYWENYLGRIIKIYELRNNEKISVRAASTILSNILFQYKGYGLCCGIILSGYDHTGFNMFYVDDEGKKVEGNLFSCGSGSTYAYSILDSNYNFNLNVEEAVELARNAIYHATFRDGGSGGKIKMNNFSHFNI</sequence>
<keyword evidence="3" id="KW-0645">Protease</keyword>
<comment type="subunit">
    <text evidence="10">Component of the proteasome complex.</text>
</comment>
<dbReference type="InterPro" id="IPR023333">
    <property type="entry name" value="Proteasome_suB-type"/>
</dbReference>
<keyword evidence="2 10" id="KW-0963">Cytoplasm</keyword>
<dbReference type="InterPro" id="IPR001353">
    <property type="entry name" value="Proteasome_sua/b"/>
</dbReference>
<dbReference type="GO" id="GO:0005839">
    <property type="term" value="C:proteasome core complex"/>
    <property type="evidence" value="ECO:0007669"/>
    <property type="project" value="InterPro"/>
</dbReference>
<comment type="function">
    <text evidence="10">Component of the proteasome, a multicatalytic proteinase complex which is characterized by its ability to cleave peptides with Arg, Phe, Tyr, Leu, and Glu adjacent to the leaving group at neutral or slightly basic pH. The proteasome has an ATP-dependent proteolytic activity.</text>
</comment>
<dbReference type="CDD" id="cd03761">
    <property type="entry name" value="proteasome_beta_type_5"/>
    <property type="match status" value="1"/>
</dbReference>
<dbReference type="Proteomes" id="UP000694416">
    <property type="component" value="Unplaced"/>
</dbReference>
<evidence type="ECO:0000256" key="9">
    <source>
        <dbReference type="PIRSR" id="PIRSR600243-1"/>
    </source>
</evidence>
<dbReference type="PANTHER" id="PTHR32194:SF3">
    <property type="entry name" value="PROTEASOME SUBUNIT BETA"/>
    <property type="match status" value="1"/>
</dbReference>
<organism evidence="11 12">
    <name type="scientific">Piliocolobus tephrosceles</name>
    <name type="common">Ugandan red Colobus</name>
    <dbReference type="NCBI Taxonomy" id="591936"/>
    <lineage>
        <taxon>Eukaryota</taxon>
        <taxon>Metazoa</taxon>
        <taxon>Chordata</taxon>
        <taxon>Craniata</taxon>
        <taxon>Vertebrata</taxon>
        <taxon>Euteleostomi</taxon>
        <taxon>Mammalia</taxon>
        <taxon>Eutheria</taxon>
        <taxon>Euarchontoglires</taxon>
        <taxon>Primates</taxon>
        <taxon>Haplorrhini</taxon>
        <taxon>Catarrhini</taxon>
        <taxon>Cercopithecidae</taxon>
        <taxon>Colobinae</taxon>
        <taxon>Piliocolobus</taxon>
    </lineage>
</organism>
<dbReference type="GO" id="GO:0005737">
    <property type="term" value="C:cytoplasm"/>
    <property type="evidence" value="ECO:0007669"/>
    <property type="project" value="UniProtKB-SubCell"/>
</dbReference>
<dbReference type="PROSITE" id="PS51476">
    <property type="entry name" value="PROTEASOME_BETA_2"/>
    <property type="match status" value="1"/>
</dbReference>
<feature type="active site" description="Nucleophile" evidence="9">
    <location>
        <position position="60"/>
    </location>
</feature>
<evidence type="ECO:0000256" key="1">
    <source>
        <dbReference type="ARBA" id="ARBA00001198"/>
    </source>
</evidence>
<comment type="subcellular location">
    <subcellularLocation>
        <location evidence="10">Cytoplasm</location>
    </subcellularLocation>
    <subcellularLocation>
        <location evidence="10">Nucleus</location>
    </subcellularLocation>
</comment>
<name>A0A8C9LIQ8_9PRIM</name>
<proteinExistence type="inferred from homology"/>
<reference evidence="11" key="1">
    <citation type="submission" date="2025-08" db="UniProtKB">
        <authorList>
            <consortium name="Ensembl"/>
        </authorList>
    </citation>
    <scope>IDENTIFICATION</scope>
</reference>
<evidence type="ECO:0000256" key="5">
    <source>
        <dbReference type="ARBA" id="ARBA00022801"/>
    </source>
</evidence>
<dbReference type="InterPro" id="IPR016050">
    <property type="entry name" value="Proteasome_bsu_CS"/>
</dbReference>
<dbReference type="FunFam" id="3.60.20.10:FF:000051">
    <property type="entry name" value="Proteasome subunit beta"/>
    <property type="match status" value="1"/>
</dbReference>
<evidence type="ECO:0000256" key="6">
    <source>
        <dbReference type="ARBA" id="ARBA00022942"/>
    </source>
</evidence>
<evidence type="ECO:0000256" key="8">
    <source>
        <dbReference type="ARBA" id="ARBA00023242"/>
    </source>
</evidence>
<comment type="catalytic activity">
    <reaction evidence="1">
        <text>Cleavage of peptide bonds with very broad specificity.</text>
        <dbReference type="EC" id="3.4.25.1"/>
    </reaction>
</comment>
<dbReference type="PROSITE" id="PS00854">
    <property type="entry name" value="PROTEASOME_BETA_1"/>
    <property type="match status" value="1"/>
</dbReference>
<keyword evidence="8 10" id="KW-0539">Nucleus</keyword>
<keyword evidence="5" id="KW-0378">Hydrolase</keyword>
<evidence type="ECO:0000313" key="12">
    <source>
        <dbReference type="Proteomes" id="UP000694416"/>
    </source>
</evidence>
<dbReference type="Ensembl" id="ENSPTET00000006367.1">
    <property type="protein sequence ID" value="ENSPTEP00000004063.1"/>
    <property type="gene ID" value="ENSPTEG00000004809.1"/>
</dbReference>
<accession>A0A8C9LIQ8</accession>
<dbReference type="PANTHER" id="PTHR32194">
    <property type="entry name" value="METALLOPROTEASE TLDD"/>
    <property type="match status" value="1"/>
</dbReference>
<dbReference type="GO" id="GO:0004298">
    <property type="term" value="F:threonine-type endopeptidase activity"/>
    <property type="evidence" value="ECO:0007669"/>
    <property type="project" value="UniProtKB-KW"/>
</dbReference>
<dbReference type="PRINTS" id="PR00141">
    <property type="entry name" value="PROTEASOME"/>
</dbReference>
<evidence type="ECO:0000256" key="10">
    <source>
        <dbReference type="RuleBase" id="RU004203"/>
    </source>
</evidence>
<dbReference type="AlphaFoldDB" id="A0A8C9LIQ8"/>
<dbReference type="Gene3D" id="3.60.20.10">
    <property type="entry name" value="Glutamine Phosphoribosylpyrophosphate, subunit 1, domain 1"/>
    <property type="match status" value="1"/>
</dbReference>
<keyword evidence="4" id="KW-0888">Threonine protease</keyword>
<protein>
    <recommendedName>
        <fullName evidence="10">Proteasome subunit beta</fullName>
    </recommendedName>
</protein>